<dbReference type="SUPFAM" id="SSF53850">
    <property type="entry name" value="Periplasmic binding protein-like II"/>
    <property type="match status" value="1"/>
</dbReference>
<keyword evidence="2" id="KW-0675">Receptor</keyword>
<dbReference type="InterPro" id="IPR042100">
    <property type="entry name" value="Bug_dom1"/>
</dbReference>
<evidence type="ECO:0000313" key="3">
    <source>
        <dbReference type="Proteomes" id="UP000292445"/>
    </source>
</evidence>
<evidence type="ECO:0000313" key="2">
    <source>
        <dbReference type="EMBL" id="RZS86652.1"/>
    </source>
</evidence>
<gene>
    <name evidence="2" type="ORF">EV675_2700</name>
</gene>
<accession>A0A4Q7NNJ9</accession>
<dbReference type="PANTHER" id="PTHR42928:SF5">
    <property type="entry name" value="BLR1237 PROTEIN"/>
    <property type="match status" value="1"/>
</dbReference>
<dbReference type="Pfam" id="PF03401">
    <property type="entry name" value="TctC"/>
    <property type="match status" value="1"/>
</dbReference>
<comment type="similarity">
    <text evidence="1">Belongs to the UPF0065 (bug) family.</text>
</comment>
<evidence type="ECO:0000256" key="1">
    <source>
        <dbReference type="ARBA" id="ARBA00006987"/>
    </source>
</evidence>
<proteinExistence type="inferred from homology"/>
<dbReference type="Gene3D" id="3.40.190.150">
    <property type="entry name" value="Bordetella uptake gene, domain 1"/>
    <property type="match status" value="1"/>
</dbReference>
<dbReference type="PIRSF" id="PIRSF017082">
    <property type="entry name" value="YflP"/>
    <property type="match status" value="1"/>
</dbReference>
<dbReference type="Gene3D" id="3.40.190.10">
    <property type="entry name" value="Periplasmic binding protein-like II"/>
    <property type="match status" value="1"/>
</dbReference>
<dbReference type="RefSeq" id="WP_423213213.1">
    <property type="nucleotide sequence ID" value="NZ_SGXC01000001.1"/>
</dbReference>
<dbReference type="PANTHER" id="PTHR42928">
    <property type="entry name" value="TRICARBOXYLATE-BINDING PROTEIN"/>
    <property type="match status" value="1"/>
</dbReference>
<dbReference type="EMBL" id="SGXC01000001">
    <property type="protein sequence ID" value="RZS86652.1"/>
    <property type="molecule type" value="Genomic_DNA"/>
</dbReference>
<name>A0A4Q7NNJ9_9BURK</name>
<dbReference type="Proteomes" id="UP000292445">
    <property type="component" value="Unassembled WGS sequence"/>
</dbReference>
<dbReference type="CDD" id="cd13578">
    <property type="entry name" value="PBP2_Bug27"/>
    <property type="match status" value="1"/>
</dbReference>
<sequence>MSYSFGSWTARRHVLAGMLAGMLVVQGAWAVYPERPIRLVVPFTPGGGTDLIARTLGAEMSKDLGKSVVVENKPGAGTMIGTDAVAKSPADGYTILIASFAHAVNPSLQPKLPYAHATAFAPIILIGSGPNVLVVRAESPYKSVGELIAAAKANPGKLTYASQGIGTSAHLAGEMFSNLAKVELTHVPYKGAGPAITDVLGGQVDMMFGTAAATSGFVESGKFRALAVTSARPSPSFEGVAPLGETVPGYMVESWYGLYAPAGTPPEIIDRLNQAARHAARSPEFREKVEKEGLGIRAGDPAELESYVAAEEKRWRKVVQENRIKPN</sequence>
<organism evidence="2 3">
    <name type="scientific">Pigmentiphaga kullae</name>
    <dbReference type="NCBI Taxonomy" id="151784"/>
    <lineage>
        <taxon>Bacteria</taxon>
        <taxon>Pseudomonadati</taxon>
        <taxon>Pseudomonadota</taxon>
        <taxon>Betaproteobacteria</taxon>
        <taxon>Burkholderiales</taxon>
        <taxon>Alcaligenaceae</taxon>
        <taxon>Pigmentiphaga</taxon>
    </lineage>
</organism>
<keyword evidence="3" id="KW-1185">Reference proteome</keyword>
<dbReference type="AlphaFoldDB" id="A0A4Q7NNJ9"/>
<dbReference type="InterPro" id="IPR005064">
    <property type="entry name" value="BUG"/>
</dbReference>
<reference evidence="2 3" key="1">
    <citation type="submission" date="2019-02" db="EMBL/GenBank/DDBJ databases">
        <title>Genomic Encyclopedia of Type Strains, Phase IV (KMG-IV): sequencing the most valuable type-strain genomes for metagenomic binning, comparative biology and taxonomic classification.</title>
        <authorList>
            <person name="Goeker M."/>
        </authorList>
    </citation>
    <scope>NUCLEOTIDE SEQUENCE [LARGE SCALE GENOMIC DNA]</scope>
    <source>
        <strain evidence="2 3">K24</strain>
    </source>
</reference>
<comment type="caution">
    <text evidence="2">The sequence shown here is derived from an EMBL/GenBank/DDBJ whole genome shotgun (WGS) entry which is preliminary data.</text>
</comment>
<protein>
    <submittedName>
        <fullName evidence="2">Tripartite-type tricarboxylate transporter receptor subunit TctC</fullName>
    </submittedName>
</protein>